<dbReference type="AlphaFoldDB" id="A0A7C9EPJ2"/>
<protein>
    <submittedName>
        <fullName evidence="1">Uncharacterized protein</fullName>
    </submittedName>
</protein>
<evidence type="ECO:0000313" key="1">
    <source>
        <dbReference type="EMBL" id="MBA4669705.1"/>
    </source>
</evidence>
<sequence length="158" mass="15148">MTLSIVVEDKGLDGSWLGIVMVSSLPVCGVRGGFRSVSNVMPSSGAITGLSSGGNVLAPSGVGGGVGLGGDDVSPSGLATCIGMGDNGVLPTGVMEMSLEGDSMSWPGVGSGLGSDAESLSRVMRGLVGINDASTPASLIGSGLGFDASPEGTSEGGA</sequence>
<dbReference type="EMBL" id="GISG01244688">
    <property type="protein sequence ID" value="MBA4669705.1"/>
    <property type="molecule type" value="Transcribed_RNA"/>
</dbReference>
<name>A0A7C9EPJ2_OPUST</name>
<reference evidence="1" key="1">
    <citation type="journal article" date="2013" name="J. Plant Res.">
        <title>Effect of fungi and light on seed germination of three Opuntia species from semiarid lands of central Mexico.</title>
        <authorList>
            <person name="Delgado-Sanchez P."/>
            <person name="Jimenez-Bremont J.F."/>
            <person name="Guerrero-Gonzalez Mde L."/>
            <person name="Flores J."/>
        </authorList>
    </citation>
    <scope>NUCLEOTIDE SEQUENCE</scope>
    <source>
        <tissue evidence="1">Cladode</tissue>
    </source>
</reference>
<organism evidence="1">
    <name type="scientific">Opuntia streptacantha</name>
    <name type="common">Prickly pear cactus</name>
    <name type="synonym">Opuntia cardona</name>
    <dbReference type="NCBI Taxonomy" id="393608"/>
    <lineage>
        <taxon>Eukaryota</taxon>
        <taxon>Viridiplantae</taxon>
        <taxon>Streptophyta</taxon>
        <taxon>Embryophyta</taxon>
        <taxon>Tracheophyta</taxon>
        <taxon>Spermatophyta</taxon>
        <taxon>Magnoliopsida</taxon>
        <taxon>eudicotyledons</taxon>
        <taxon>Gunneridae</taxon>
        <taxon>Pentapetalae</taxon>
        <taxon>Caryophyllales</taxon>
        <taxon>Cactineae</taxon>
        <taxon>Cactaceae</taxon>
        <taxon>Opuntioideae</taxon>
        <taxon>Opuntia</taxon>
    </lineage>
</organism>
<proteinExistence type="predicted"/>
<reference evidence="1" key="2">
    <citation type="submission" date="2020-07" db="EMBL/GenBank/DDBJ databases">
        <authorList>
            <person name="Vera ALvarez R."/>
            <person name="Arias-Moreno D.M."/>
            <person name="Jimenez-Jacinto V."/>
            <person name="Jimenez-Bremont J.F."/>
            <person name="Swaminathan K."/>
            <person name="Moose S.P."/>
            <person name="Guerrero-Gonzalez M.L."/>
            <person name="Marino-Ramirez L."/>
            <person name="Landsman D."/>
            <person name="Rodriguez-Kessler M."/>
            <person name="Delgado-Sanchez P."/>
        </authorList>
    </citation>
    <scope>NUCLEOTIDE SEQUENCE</scope>
    <source>
        <tissue evidence="1">Cladode</tissue>
    </source>
</reference>
<accession>A0A7C9EPJ2</accession>